<name>A0A540WWD9_9BACT</name>
<keyword evidence="4" id="KW-1185">Reference proteome</keyword>
<evidence type="ECO:0000313" key="4">
    <source>
        <dbReference type="Proteomes" id="UP000315369"/>
    </source>
</evidence>
<sequence>MRPQSSGSVLLRTAVVCVFSFFLARCASDPPDEACDAGCQAGEVCQDGSCIDEACQGVSCPEGQACADGACVDVVPTGTVEALAGPKRDNGEMCISGMDCLSGLCADGVCCNKACGGACDACDLPGLEGVCTVRSAGAACDDGNACTLAETCNGQSASGCVGTALTCNSPPSPCHVSAGTCSGGTCSYSLRPVGAACPEDGNPCTADACDAVGACLHPPVAAGTSCGAGSVCGGAAQCVAGCWIDGALHAPGATNPSGACQVCEPGLSSTEWSFKSAGTLCRGAADVCDAAETCTGSSAQCPGDDAVANGTTCGTAQSGGWSACGGFSGECGESGSRSRDVTTYACSSGQCQASTATQSEGCARTTSGNSCGPGSGTGSWGACGGFSGTCGESGSQSRSVTNYACSSGSCQGSSSTESRGCSRDTDGLSCGSGGAGGWSSCSFSSTCAQSGTQQRTVSSQVCSGGACGSDSYVESRSCGRVTEGSWCGPEYSSYVWSDCAGFSDVCDSGGTQSMQFMREKCQSEQCSPTYYSNSRTCSRSTNGTSCGGSSVGGWSECAGFDNDCDPTGTQSRSVASAVCSNDSCQSANTTETQSCWRNTPAFHHLCNGVCINIYNDNMNCGGCGVQCDVPTYQCAGLSCERVCGDVWCLSSQPLPPKPM</sequence>
<dbReference type="InterPro" id="IPR036436">
    <property type="entry name" value="Disintegrin_dom_sf"/>
</dbReference>
<evidence type="ECO:0000256" key="1">
    <source>
        <dbReference type="SAM" id="SignalP"/>
    </source>
</evidence>
<dbReference type="SUPFAM" id="SSF57552">
    <property type="entry name" value="Blood coagulation inhibitor (disintegrin)"/>
    <property type="match status" value="1"/>
</dbReference>
<dbReference type="Gene3D" id="4.10.70.10">
    <property type="entry name" value="Disintegrin domain"/>
    <property type="match status" value="1"/>
</dbReference>
<feature type="chain" id="PRO_5021738692" description="Disintegrin domain-containing protein" evidence="1">
    <location>
        <begin position="28"/>
        <end position="659"/>
    </location>
</feature>
<keyword evidence="1" id="KW-0732">Signal</keyword>
<evidence type="ECO:0000313" key="3">
    <source>
        <dbReference type="EMBL" id="TQF13297.1"/>
    </source>
</evidence>
<proteinExistence type="predicted"/>
<comment type="caution">
    <text evidence="3">The sequence shown here is derived from an EMBL/GenBank/DDBJ whole genome shotgun (WGS) entry which is preliminary data.</text>
</comment>
<reference evidence="3 4" key="1">
    <citation type="submission" date="2019-06" db="EMBL/GenBank/DDBJ databases">
        <authorList>
            <person name="Livingstone P."/>
            <person name="Whitworth D."/>
        </authorList>
    </citation>
    <scope>NUCLEOTIDE SEQUENCE [LARGE SCALE GENOMIC DNA]</scope>
    <source>
        <strain evidence="3 4">AM401</strain>
    </source>
</reference>
<gene>
    <name evidence="3" type="ORF">FJV41_24600</name>
</gene>
<organism evidence="3 4">
    <name type="scientific">Myxococcus llanfairpwllgwyngyllgogerychwyrndrobwllllantysiliogogogochensis</name>
    <dbReference type="NCBI Taxonomy" id="2590453"/>
    <lineage>
        <taxon>Bacteria</taxon>
        <taxon>Pseudomonadati</taxon>
        <taxon>Myxococcota</taxon>
        <taxon>Myxococcia</taxon>
        <taxon>Myxococcales</taxon>
        <taxon>Cystobacterineae</taxon>
        <taxon>Myxococcaceae</taxon>
        <taxon>Myxococcus</taxon>
    </lineage>
</organism>
<dbReference type="SMART" id="SM00050">
    <property type="entry name" value="DISIN"/>
    <property type="match status" value="1"/>
</dbReference>
<feature type="signal peptide" evidence="1">
    <location>
        <begin position="1"/>
        <end position="27"/>
    </location>
</feature>
<dbReference type="EMBL" id="VIFM01000105">
    <property type="protein sequence ID" value="TQF13297.1"/>
    <property type="molecule type" value="Genomic_DNA"/>
</dbReference>
<protein>
    <recommendedName>
        <fullName evidence="2">Disintegrin domain-containing protein</fullName>
    </recommendedName>
</protein>
<dbReference type="AlphaFoldDB" id="A0A540WWD9"/>
<dbReference type="InterPro" id="IPR001762">
    <property type="entry name" value="Disintegrin_dom"/>
</dbReference>
<dbReference type="PROSITE" id="PS50214">
    <property type="entry name" value="DISINTEGRIN_2"/>
    <property type="match status" value="1"/>
</dbReference>
<accession>A0A540WWD9</accession>
<feature type="domain" description="Disintegrin" evidence="2">
    <location>
        <begin position="212"/>
        <end position="309"/>
    </location>
</feature>
<dbReference type="RefSeq" id="WP_181790909.1">
    <property type="nucleotide sequence ID" value="NZ_VIFM01000105.1"/>
</dbReference>
<dbReference type="Proteomes" id="UP000315369">
    <property type="component" value="Unassembled WGS sequence"/>
</dbReference>
<evidence type="ECO:0000259" key="2">
    <source>
        <dbReference type="PROSITE" id="PS50214"/>
    </source>
</evidence>